<evidence type="ECO:0000313" key="1">
    <source>
        <dbReference type="EMBL" id="HIR58680.1"/>
    </source>
</evidence>
<accession>A0A9D1DT92</accession>
<organism evidence="1 2">
    <name type="scientific">Candidatus Onthousia excrementipullorum</name>
    <dbReference type="NCBI Taxonomy" id="2840884"/>
    <lineage>
        <taxon>Bacteria</taxon>
        <taxon>Bacillati</taxon>
        <taxon>Bacillota</taxon>
        <taxon>Bacilli</taxon>
        <taxon>Candidatus Onthousia</taxon>
    </lineage>
</organism>
<gene>
    <name evidence="1" type="ORF">IAB38_01380</name>
</gene>
<dbReference type="Pfam" id="PF08902">
    <property type="entry name" value="DUF1848"/>
    <property type="match status" value="1"/>
</dbReference>
<dbReference type="EMBL" id="DVHC01000014">
    <property type="protein sequence ID" value="HIR58680.1"/>
    <property type="molecule type" value="Genomic_DNA"/>
</dbReference>
<comment type="caution">
    <text evidence="1">The sequence shown here is derived from an EMBL/GenBank/DDBJ whole genome shotgun (WGS) entry which is preliminary data.</text>
</comment>
<proteinExistence type="predicted"/>
<reference evidence="1" key="2">
    <citation type="journal article" date="2021" name="PeerJ">
        <title>Extensive microbial diversity within the chicken gut microbiome revealed by metagenomics and culture.</title>
        <authorList>
            <person name="Gilroy R."/>
            <person name="Ravi A."/>
            <person name="Getino M."/>
            <person name="Pursley I."/>
            <person name="Horton D.L."/>
            <person name="Alikhan N.F."/>
            <person name="Baker D."/>
            <person name="Gharbi K."/>
            <person name="Hall N."/>
            <person name="Watson M."/>
            <person name="Adriaenssens E.M."/>
            <person name="Foster-Nyarko E."/>
            <person name="Jarju S."/>
            <person name="Secka A."/>
            <person name="Antonio M."/>
            <person name="Oren A."/>
            <person name="Chaudhuri R.R."/>
            <person name="La Ragione R."/>
            <person name="Hildebrand F."/>
            <person name="Pallen M.J."/>
        </authorList>
    </citation>
    <scope>NUCLEOTIDE SEQUENCE</scope>
    <source>
        <strain evidence="1">CHK184-20233</strain>
    </source>
</reference>
<dbReference type="AlphaFoldDB" id="A0A9D1DT92"/>
<dbReference type="Proteomes" id="UP000824232">
    <property type="component" value="Unassembled WGS sequence"/>
</dbReference>
<name>A0A9D1DT92_9FIRM</name>
<dbReference type="InterPro" id="IPR014998">
    <property type="entry name" value="DUF1848"/>
</dbReference>
<reference evidence="1" key="1">
    <citation type="submission" date="2020-10" db="EMBL/GenBank/DDBJ databases">
        <authorList>
            <person name="Gilroy R."/>
        </authorList>
    </citation>
    <scope>NUCLEOTIDE SEQUENCE</scope>
    <source>
        <strain evidence="1">CHK184-20233</strain>
    </source>
</reference>
<sequence>MILFISGRCDIVAFYTPWFMNRLKEGFVDVRNPFYKKQVSRIYFRDVDLIYFCTKNPRPIVPYLKEISKPILFNVTVTPYKRDIEPNVLDKDKIIESVIEISKIIGSDNIYVRYDPIFLSDKYNLDYHIKAFKRLCSLLNGYVKHIIVSFIDDYKNVRKNMGVLRIKPFTNNDLKEIGTSFSSIANKYNMTVQTCFEKENLVEYGFIKGDCLGVELAKRLTGKTKFKKSRLRKGNLCNCVEMVDIGYYNSCKHFCKYCYANYSEDEVISNYKKHNVNSSLLIGELEKDDIIKMRRS</sequence>
<evidence type="ECO:0000313" key="2">
    <source>
        <dbReference type="Proteomes" id="UP000824232"/>
    </source>
</evidence>
<protein>
    <submittedName>
        <fullName evidence="1">DUF1848 domain-containing protein</fullName>
    </submittedName>
</protein>